<sequence>MTAHKGEIDTMSMHSCFRYHPPTQGTKAHRGQARSAPRKRARQRANAEWRKQEAARLGITEQQFTIRCFRQVAAMGVAPRVVTVGIHSYVEPERERRSAYDPWDRPMLRGSIYN</sequence>
<accession>A0A1F6CRW9</accession>
<evidence type="ECO:0000256" key="1">
    <source>
        <dbReference type="SAM" id="MobiDB-lite"/>
    </source>
</evidence>
<organism evidence="2 3">
    <name type="scientific">Candidatus Kaiserbacteria bacterium RIFCSPHIGHO2_01_FULL_54_36b</name>
    <dbReference type="NCBI Taxonomy" id="1798483"/>
    <lineage>
        <taxon>Bacteria</taxon>
        <taxon>Candidatus Kaiseribacteriota</taxon>
    </lineage>
</organism>
<reference evidence="2 3" key="1">
    <citation type="journal article" date="2016" name="Nat. Commun.">
        <title>Thousands of microbial genomes shed light on interconnected biogeochemical processes in an aquifer system.</title>
        <authorList>
            <person name="Anantharaman K."/>
            <person name="Brown C.T."/>
            <person name="Hug L.A."/>
            <person name="Sharon I."/>
            <person name="Castelle C.J."/>
            <person name="Probst A.J."/>
            <person name="Thomas B.C."/>
            <person name="Singh A."/>
            <person name="Wilkins M.J."/>
            <person name="Karaoz U."/>
            <person name="Brodie E.L."/>
            <person name="Williams K.H."/>
            <person name="Hubbard S.S."/>
            <person name="Banfield J.F."/>
        </authorList>
    </citation>
    <scope>NUCLEOTIDE SEQUENCE [LARGE SCALE GENOMIC DNA]</scope>
</reference>
<dbReference type="Proteomes" id="UP000176445">
    <property type="component" value="Unassembled WGS sequence"/>
</dbReference>
<dbReference type="EMBL" id="MFKW01000020">
    <property type="protein sequence ID" value="OGG51622.1"/>
    <property type="molecule type" value="Genomic_DNA"/>
</dbReference>
<dbReference type="AlphaFoldDB" id="A0A1F6CRW9"/>
<protein>
    <submittedName>
        <fullName evidence="2">Uncharacterized protein</fullName>
    </submittedName>
</protein>
<evidence type="ECO:0000313" key="3">
    <source>
        <dbReference type="Proteomes" id="UP000176445"/>
    </source>
</evidence>
<feature type="compositionally biased region" description="Basic residues" evidence="1">
    <location>
        <begin position="27"/>
        <end position="43"/>
    </location>
</feature>
<proteinExistence type="predicted"/>
<gene>
    <name evidence="2" type="ORF">A2704_02450</name>
</gene>
<feature type="region of interest" description="Disordered" evidence="1">
    <location>
        <begin position="1"/>
        <end position="46"/>
    </location>
</feature>
<evidence type="ECO:0000313" key="2">
    <source>
        <dbReference type="EMBL" id="OGG51622.1"/>
    </source>
</evidence>
<comment type="caution">
    <text evidence="2">The sequence shown here is derived from an EMBL/GenBank/DDBJ whole genome shotgun (WGS) entry which is preliminary data.</text>
</comment>
<name>A0A1F6CRW9_9BACT</name>